<dbReference type="GO" id="GO:0004896">
    <property type="term" value="F:cytokine receptor activity"/>
    <property type="evidence" value="ECO:0007669"/>
    <property type="project" value="TreeGrafter"/>
</dbReference>
<dbReference type="PANTHER" id="PTHR20859">
    <property type="entry name" value="INTERFERON/INTERLEUKIN RECEPTOR"/>
    <property type="match status" value="1"/>
</dbReference>
<dbReference type="GO" id="GO:0005886">
    <property type="term" value="C:plasma membrane"/>
    <property type="evidence" value="ECO:0007669"/>
    <property type="project" value="TreeGrafter"/>
</dbReference>
<reference evidence="4" key="1">
    <citation type="submission" date="2017-07" db="EMBL/GenBank/DDBJ databases">
        <authorList>
            <person name="Mikheyev A."/>
            <person name="Grau M."/>
        </authorList>
    </citation>
    <scope>NUCLEOTIDE SEQUENCE</scope>
    <source>
        <tissue evidence="4">Venom_gland</tissue>
    </source>
</reference>
<dbReference type="GO" id="GO:0042015">
    <property type="term" value="F:interleukin-20 binding"/>
    <property type="evidence" value="ECO:0007669"/>
    <property type="project" value="TreeGrafter"/>
</dbReference>
<dbReference type="FunFam" id="2.60.40.10:FF:001093">
    <property type="entry name" value="Interleukin 20 receptor subunit beta"/>
    <property type="match status" value="1"/>
</dbReference>
<accession>A0A2D4IQJ9</accession>
<dbReference type="InterPro" id="IPR003961">
    <property type="entry name" value="FN3_dom"/>
</dbReference>
<dbReference type="InterPro" id="IPR036116">
    <property type="entry name" value="FN3_sf"/>
</dbReference>
<keyword evidence="1" id="KW-1133">Transmembrane helix</keyword>
<feature type="domain" description="Fibronectin type-III" evidence="3">
    <location>
        <begin position="136"/>
        <end position="239"/>
    </location>
</feature>
<dbReference type="PANTHER" id="PTHR20859:SF48">
    <property type="entry name" value="INTERLEUKIN-20 RECEPTOR SUBUNIT BETA"/>
    <property type="match status" value="1"/>
</dbReference>
<dbReference type="PROSITE" id="PS50853">
    <property type="entry name" value="FN3"/>
    <property type="match status" value="1"/>
</dbReference>
<feature type="chain" id="PRO_5013797111" description="Fibronectin type-III domain-containing protein" evidence="2">
    <location>
        <begin position="21"/>
        <end position="419"/>
    </location>
</feature>
<evidence type="ECO:0000256" key="1">
    <source>
        <dbReference type="SAM" id="Phobius"/>
    </source>
</evidence>
<dbReference type="CDD" id="cd00063">
    <property type="entry name" value="FN3"/>
    <property type="match status" value="2"/>
</dbReference>
<dbReference type="InterPro" id="IPR015373">
    <property type="entry name" value="Interferon/interleukin_rcp_dom"/>
</dbReference>
<reference evidence="4" key="2">
    <citation type="submission" date="2017-11" db="EMBL/GenBank/DDBJ databases">
        <title>Coralsnake Venomics: Analyses of Venom Gland Transcriptomes and Proteomes of Six Brazilian Taxa.</title>
        <authorList>
            <person name="Aird S.D."/>
            <person name="Jorge da Silva N."/>
            <person name="Qiu L."/>
            <person name="Villar-Briones A."/>
            <person name="Aparecida-Saddi V."/>
            <person name="Campos-Telles M.P."/>
            <person name="Grau M."/>
            <person name="Mikheyev A.S."/>
        </authorList>
    </citation>
    <scope>NUCLEOTIDE SEQUENCE</scope>
    <source>
        <tissue evidence="4">Venom_gland</tissue>
    </source>
</reference>
<protein>
    <recommendedName>
        <fullName evidence="3">Fibronectin type-III domain-containing protein</fullName>
    </recommendedName>
</protein>
<feature type="transmembrane region" description="Helical" evidence="1">
    <location>
        <begin position="332"/>
        <end position="357"/>
    </location>
</feature>
<dbReference type="EMBL" id="IACK01113676">
    <property type="protein sequence ID" value="LAA86532.1"/>
    <property type="molecule type" value="Transcribed_RNA"/>
</dbReference>
<dbReference type="SUPFAM" id="SSF49265">
    <property type="entry name" value="Fibronectin type III"/>
    <property type="match status" value="3"/>
</dbReference>
<dbReference type="FunFam" id="2.60.40.10:FF:001006">
    <property type="entry name" value="Interleukin 20 receptor subunit beta"/>
    <property type="match status" value="2"/>
</dbReference>
<dbReference type="AlphaFoldDB" id="A0A2D4IQJ9"/>
<evidence type="ECO:0000256" key="2">
    <source>
        <dbReference type="SAM" id="SignalP"/>
    </source>
</evidence>
<dbReference type="InterPro" id="IPR013783">
    <property type="entry name" value="Ig-like_fold"/>
</dbReference>
<proteinExistence type="predicted"/>
<dbReference type="Gene3D" id="2.60.40.10">
    <property type="entry name" value="Immunoglobulins"/>
    <property type="match status" value="3"/>
</dbReference>
<name>A0A2D4IQJ9_MICLE</name>
<sequence length="419" mass="47327">MAICFLLMICFIWMPFFASAALLTPPQNITILSTNMKHFLIWSPVAEIAPGEVVKYSVEFQGEYERDYANDSWIPIAECTDVSVTQCDITEDISAIVPYNLRVRASTGTQASLWATLNGFFNRVTRSLHKAALLTPPQNITILSTNMKHFLIWSPVAEIAPGEVVKYSVEFQGEYERDYANDSWIPIAECTDVSVTQCDITEDISATVPYNLRVRASTGTQASLWATLNGFFNRVTTSLIPPMLTVTTDGYHLLAELEHLGPAFEFWIFYWKKGPESTVYRKVVRESTTTVHLETMEPGAEYCVKAQTYVEAINRSSNFSEVQCVKSEDAKVILLTFAPLFLVIFFVAVLVLPFVAWKTCRICQYSFCPDEVLPNTLKLTASPAKILKERGEEMEKCDESVQVLPSEDILLHFWIHETL</sequence>
<dbReference type="Pfam" id="PF01108">
    <property type="entry name" value="Tissue_fac"/>
    <property type="match status" value="2"/>
</dbReference>
<evidence type="ECO:0000313" key="4">
    <source>
        <dbReference type="EMBL" id="LAA86532.1"/>
    </source>
</evidence>
<keyword evidence="1" id="KW-0812">Transmembrane</keyword>
<dbReference type="InterPro" id="IPR050650">
    <property type="entry name" value="Type-II_Cytokine-TF_Rcpt"/>
</dbReference>
<dbReference type="Pfam" id="PF09294">
    <property type="entry name" value="Interfer-bind"/>
    <property type="match status" value="1"/>
</dbReference>
<keyword evidence="1" id="KW-0472">Membrane</keyword>
<keyword evidence="2" id="KW-0732">Signal</keyword>
<feature type="signal peptide" evidence="2">
    <location>
        <begin position="1"/>
        <end position="20"/>
    </location>
</feature>
<organism evidence="4">
    <name type="scientific">Micrurus lemniscatus lemniscatus</name>
    <dbReference type="NCBI Taxonomy" id="129467"/>
    <lineage>
        <taxon>Eukaryota</taxon>
        <taxon>Metazoa</taxon>
        <taxon>Chordata</taxon>
        <taxon>Craniata</taxon>
        <taxon>Vertebrata</taxon>
        <taxon>Euteleostomi</taxon>
        <taxon>Lepidosauria</taxon>
        <taxon>Squamata</taxon>
        <taxon>Bifurcata</taxon>
        <taxon>Unidentata</taxon>
        <taxon>Episquamata</taxon>
        <taxon>Toxicofera</taxon>
        <taxon>Serpentes</taxon>
        <taxon>Colubroidea</taxon>
        <taxon>Elapidae</taxon>
        <taxon>Elapinae</taxon>
        <taxon>Micrurus</taxon>
    </lineage>
</organism>
<evidence type="ECO:0000259" key="3">
    <source>
        <dbReference type="PROSITE" id="PS50853"/>
    </source>
</evidence>